<dbReference type="InterPro" id="IPR003599">
    <property type="entry name" value="Ig_sub"/>
</dbReference>
<evidence type="ECO:0000313" key="13">
    <source>
        <dbReference type="Ensembl" id="ENSCCRP00020062051.1"/>
    </source>
</evidence>
<feature type="transmembrane region" description="Helical" evidence="11">
    <location>
        <begin position="12"/>
        <end position="30"/>
    </location>
</feature>
<dbReference type="GO" id="GO:0071222">
    <property type="term" value="P:cellular response to lipopolysaccharide"/>
    <property type="evidence" value="ECO:0007669"/>
    <property type="project" value="TreeGrafter"/>
</dbReference>
<evidence type="ECO:0000256" key="3">
    <source>
        <dbReference type="ARBA" id="ARBA00022692"/>
    </source>
</evidence>
<dbReference type="Gene3D" id="2.60.40.10">
    <property type="entry name" value="Immunoglobulins"/>
    <property type="match status" value="1"/>
</dbReference>
<dbReference type="InterPro" id="IPR013106">
    <property type="entry name" value="Ig_V-set"/>
</dbReference>
<keyword evidence="10" id="KW-0393">Immunoglobulin domain</keyword>
<evidence type="ECO:0000256" key="7">
    <source>
        <dbReference type="ARBA" id="ARBA00023157"/>
    </source>
</evidence>
<evidence type="ECO:0000256" key="5">
    <source>
        <dbReference type="ARBA" id="ARBA00022989"/>
    </source>
</evidence>
<dbReference type="AlphaFoldDB" id="A0A8C2G2V8"/>
<evidence type="ECO:0000313" key="14">
    <source>
        <dbReference type="Proteomes" id="UP000694701"/>
    </source>
</evidence>
<dbReference type="PANTHER" id="PTHR25466">
    <property type="entry name" value="T-LYMPHOCYTE ACTIVATION ANTIGEN"/>
    <property type="match status" value="1"/>
</dbReference>
<feature type="transmembrane region" description="Helical" evidence="11">
    <location>
        <begin position="165"/>
        <end position="187"/>
    </location>
</feature>
<keyword evidence="5 11" id="KW-1133">Transmembrane helix</keyword>
<evidence type="ECO:0000256" key="11">
    <source>
        <dbReference type="SAM" id="Phobius"/>
    </source>
</evidence>
<organism evidence="13 14">
    <name type="scientific">Cyprinus carpio</name>
    <name type="common">Common carp</name>
    <dbReference type="NCBI Taxonomy" id="7962"/>
    <lineage>
        <taxon>Eukaryota</taxon>
        <taxon>Metazoa</taxon>
        <taxon>Chordata</taxon>
        <taxon>Craniata</taxon>
        <taxon>Vertebrata</taxon>
        <taxon>Euteleostomi</taxon>
        <taxon>Actinopterygii</taxon>
        <taxon>Neopterygii</taxon>
        <taxon>Teleostei</taxon>
        <taxon>Ostariophysi</taxon>
        <taxon>Cypriniformes</taxon>
        <taxon>Cyprinidae</taxon>
        <taxon>Cyprininae</taxon>
        <taxon>Cyprinus</taxon>
    </lineage>
</organism>
<sequence length="206" mass="23174">YYVAELQEIKINDLFCFCSIYFICVFSLLINKVSLQVTGDIGGSVLLPCSSTEPDLKPQDINVHWRHNGSKIVYDIVKAHYSLELQDQRYKNRVESFPDEYLKGNVSIKLNNLQHTDAGTYSCFITPSSDLHTVQLIINESSAGNKTTDQENEGEDSEADRKPLIWVYIVVAVLLIGLIGLITGLIIKFHQKNFKFSCASFSSVTT</sequence>
<evidence type="ECO:0000256" key="4">
    <source>
        <dbReference type="ARBA" id="ARBA00022729"/>
    </source>
</evidence>
<evidence type="ECO:0000256" key="10">
    <source>
        <dbReference type="ARBA" id="ARBA00023319"/>
    </source>
</evidence>
<keyword evidence="8" id="KW-0675">Receptor</keyword>
<dbReference type="GO" id="GO:0007166">
    <property type="term" value="P:cell surface receptor signaling pathway"/>
    <property type="evidence" value="ECO:0007669"/>
    <property type="project" value="TreeGrafter"/>
</dbReference>
<reference evidence="13" key="1">
    <citation type="submission" date="2025-08" db="UniProtKB">
        <authorList>
            <consortium name="Ensembl"/>
        </authorList>
    </citation>
    <scope>IDENTIFICATION</scope>
</reference>
<evidence type="ECO:0000259" key="12">
    <source>
        <dbReference type="PROSITE" id="PS50835"/>
    </source>
</evidence>
<dbReference type="GO" id="GO:0042102">
    <property type="term" value="P:positive regulation of T cell proliferation"/>
    <property type="evidence" value="ECO:0007669"/>
    <property type="project" value="TreeGrafter"/>
</dbReference>
<keyword evidence="9" id="KW-0325">Glycoprotein</keyword>
<proteinExistence type="predicted"/>
<evidence type="ECO:0000256" key="1">
    <source>
        <dbReference type="ARBA" id="ARBA00004251"/>
    </source>
</evidence>
<dbReference type="InterPro" id="IPR013783">
    <property type="entry name" value="Ig-like_fold"/>
</dbReference>
<feature type="domain" description="Ig-like" evidence="12">
    <location>
        <begin position="42"/>
        <end position="139"/>
    </location>
</feature>
<evidence type="ECO:0000256" key="6">
    <source>
        <dbReference type="ARBA" id="ARBA00023136"/>
    </source>
</evidence>
<keyword evidence="6 11" id="KW-0472">Membrane</keyword>
<dbReference type="PROSITE" id="PS50835">
    <property type="entry name" value="IG_LIKE"/>
    <property type="match status" value="1"/>
</dbReference>
<evidence type="ECO:0000256" key="2">
    <source>
        <dbReference type="ARBA" id="ARBA00022475"/>
    </source>
</evidence>
<evidence type="ECO:0000256" key="9">
    <source>
        <dbReference type="ARBA" id="ARBA00023180"/>
    </source>
</evidence>
<dbReference type="GO" id="GO:0042130">
    <property type="term" value="P:negative regulation of T cell proliferation"/>
    <property type="evidence" value="ECO:0007669"/>
    <property type="project" value="TreeGrafter"/>
</dbReference>
<dbReference type="Proteomes" id="UP000694701">
    <property type="component" value="Unplaced"/>
</dbReference>
<dbReference type="GO" id="GO:0009897">
    <property type="term" value="C:external side of plasma membrane"/>
    <property type="evidence" value="ECO:0007669"/>
    <property type="project" value="TreeGrafter"/>
</dbReference>
<dbReference type="GO" id="GO:0006955">
    <property type="term" value="P:immune response"/>
    <property type="evidence" value="ECO:0007669"/>
    <property type="project" value="TreeGrafter"/>
</dbReference>
<dbReference type="SMART" id="SM00409">
    <property type="entry name" value="IG"/>
    <property type="match status" value="1"/>
</dbReference>
<dbReference type="Ensembl" id="ENSCCRT00020068320.1">
    <property type="protein sequence ID" value="ENSCCRP00020062051.1"/>
    <property type="gene ID" value="ENSCCRG00020029268.1"/>
</dbReference>
<keyword evidence="2" id="KW-1003">Cell membrane</keyword>
<dbReference type="FunFam" id="2.60.40.10:FF:000142">
    <property type="entry name" value="V-set domain-containing T-cell activation inhibitor 1"/>
    <property type="match status" value="1"/>
</dbReference>
<keyword evidence="3 11" id="KW-0812">Transmembrane</keyword>
<keyword evidence="7" id="KW-1015">Disulfide bond</keyword>
<dbReference type="Pfam" id="PF07686">
    <property type="entry name" value="V-set"/>
    <property type="match status" value="1"/>
</dbReference>
<dbReference type="GO" id="GO:0031295">
    <property type="term" value="P:T cell costimulation"/>
    <property type="evidence" value="ECO:0007669"/>
    <property type="project" value="TreeGrafter"/>
</dbReference>
<keyword evidence="4" id="KW-0732">Signal</keyword>
<protein>
    <recommendedName>
        <fullName evidence="12">Ig-like domain-containing protein</fullName>
    </recommendedName>
</protein>
<dbReference type="PANTHER" id="PTHR25466:SF14">
    <property type="entry name" value="BUTYROPHILIN SUBFAMILY 2 MEMBER A2-LIKE-RELATED"/>
    <property type="match status" value="1"/>
</dbReference>
<dbReference type="InterPro" id="IPR007110">
    <property type="entry name" value="Ig-like_dom"/>
</dbReference>
<evidence type="ECO:0000256" key="8">
    <source>
        <dbReference type="ARBA" id="ARBA00023170"/>
    </source>
</evidence>
<dbReference type="InterPro" id="IPR051713">
    <property type="entry name" value="T-cell_Activation_Regulation"/>
</dbReference>
<accession>A0A8C2G2V8</accession>
<dbReference type="SUPFAM" id="SSF48726">
    <property type="entry name" value="Immunoglobulin"/>
    <property type="match status" value="1"/>
</dbReference>
<dbReference type="InterPro" id="IPR036179">
    <property type="entry name" value="Ig-like_dom_sf"/>
</dbReference>
<name>A0A8C2G2V8_CYPCA</name>
<comment type="subcellular location">
    <subcellularLocation>
        <location evidence="1">Cell membrane</location>
        <topology evidence="1">Single-pass type I membrane protein</topology>
    </subcellularLocation>
</comment>